<dbReference type="PANTHER" id="PTHR31170:SF25">
    <property type="entry name" value="BNAA09G04570D PROTEIN"/>
    <property type="match status" value="1"/>
</dbReference>
<dbReference type="PANTHER" id="PTHR31170">
    <property type="entry name" value="BNAC04G53230D PROTEIN"/>
    <property type="match status" value="1"/>
</dbReference>
<dbReference type="AlphaFoldDB" id="A0AA38TBD6"/>
<reference evidence="2" key="1">
    <citation type="submission" date="2023-03" db="EMBL/GenBank/DDBJ databases">
        <title>Chromosome-scale reference genome and RAD-based genetic map of yellow starthistle (Centaurea solstitialis) reveal putative structural variation and QTLs associated with invader traits.</title>
        <authorList>
            <person name="Reatini B."/>
            <person name="Cang F.A."/>
            <person name="Jiang Q."/>
            <person name="Mckibben M.T.W."/>
            <person name="Barker M.S."/>
            <person name="Rieseberg L.H."/>
            <person name="Dlugosch K.M."/>
        </authorList>
    </citation>
    <scope>NUCLEOTIDE SEQUENCE</scope>
    <source>
        <strain evidence="2">CAN-66</strain>
        <tissue evidence="2">Leaf</tissue>
    </source>
</reference>
<evidence type="ECO:0000313" key="3">
    <source>
        <dbReference type="Proteomes" id="UP001172457"/>
    </source>
</evidence>
<protein>
    <submittedName>
        <fullName evidence="2">Uncharacterized protein</fullName>
    </submittedName>
</protein>
<proteinExistence type="predicted"/>
<keyword evidence="3" id="KW-1185">Reference proteome</keyword>
<dbReference type="InterPro" id="IPR004158">
    <property type="entry name" value="DUF247_pln"/>
</dbReference>
<dbReference type="EMBL" id="JARYMX010000003">
    <property type="protein sequence ID" value="KAJ9557818.1"/>
    <property type="molecule type" value="Genomic_DNA"/>
</dbReference>
<keyword evidence="1" id="KW-1133">Transmembrane helix</keyword>
<dbReference type="Pfam" id="PF03140">
    <property type="entry name" value="DUF247"/>
    <property type="match status" value="1"/>
</dbReference>
<keyword evidence="1" id="KW-0812">Transmembrane</keyword>
<evidence type="ECO:0000256" key="1">
    <source>
        <dbReference type="SAM" id="Phobius"/>
    </source>
</evidence>
<dbReference type="Proteomes" id="UP001172457">
    <property type="component" value="Chromosome 3"/>
</dbReference>
<accession>A0AA38TBD6</accession>
<feature type="transmembrane region" description="Helical" evidence="1">
    <location>
        <begin position="412"/>
        <end position="433"/>
    </location>
</feature>
<organism evidence="2 3">
    <name type="scientific">Centaurea solstitialis</name>
    <name type="common">yellow star-thistle</name>
    <dbReference type="NCBI Taxonomy" id="347529"/>
    <lineage>
        <taxon>Eukaryota</taxon>
        <taxon>Viridiplantae</taxon>
        <taxon>Streptophyta</taxon>
        <taxon>Embryophyta</taxon>
        <taxon>Tracheophyta</taxon>
        <taxon>Spermatophyta</taxon>
        <taxon>Magnoliopsida</taxon>
        <taxon>eudicotyledons</taxon>
        <taxon>Gunneridae</taxon>
        <taxon>Pentapetalae</taxon>
        <taxon>asterids</taxon>
        <taxon>campanulids</taxon>
        <taxon>Asterales</taxon>
        <taxon>Asteraceae</taxon>
        <taxon>Carduoideae</taxon>
        <taxon>Cardueae</taxon>
        <taxon>Centaureinae</taxon>
        <taxon>Centaurea</taxon>
    </lineage>
</organism>
<name>A0AA38TBD6_9ASTR</name>
<evidence type="ECO:0000313" key="2">
    <source>
        <dbReference type="EMBL" id="KAJ9557818.1"/>
    </source>
</evidence>
<sequence>MADVDLEVGNIQDSVQILLDCTQNPTNGSSSASVHMIPSRVRDLNPSAFTPRVVSIGPLHRKDESLVAFEGQKAIFLRDLLLHTGLPPEQTLKTCLQKVNASIPRIRAFYDGINTYYSDDEIARMMVMDGCFILEYIYKSANGLHDENMVLPAAMVFDLLLIENQIPFFVLQHIFECTCSRFIPAIASLNQLIFLLVQVVGIFDSNLTIKNDGTVTHDHILGFIHEHYRASHPPPSAFSYSSIHSTTDLDRAGVNFKPHHGDLEWPMAMKLELPSSFVCFSWHWRWPWAKPTLRMPKLYVSGDTELVLRNLIAYEQFTPRVRHYFTNYTIAMDMLINTEEDVSILVESKVVVNSMGSNKEAAKMINHVCDGAYAADFFYSKEWQELETYYNGYWPRNIAWLRRTYFSNPWNMIALLAGIMLFLLTLVQTYFTINPI</sequence>
<comment type="caution">
    <text evidence="2">The sequence shown here is derived from an EMBL/GenBank/DDBJ whole genome shotgun (WGS) entry which is preliminary data.</text>
</comment>
<keyword evidence="1" id="KW-0472">Membrane</keyword>
<gene>
    <name evidence="2" type="ORF">OSB04_012432</name>
</gene>